<dbReference type="AlphaFoldDB" id="A0A4V3RYX4"/>
<evidence type="ECO:0000256" key="18">
    <source>
        <dbReference type="RuleBase" id="RU004996"/>
    </source>
</evidence>
<evidence type="ECO:0000256" key="17">
    <source>
        <dbReference type="PIRSR" id="PIRSR605478-5"/>
    </source>
</evidence>
<evidence type="ECO:0000256" key="5">
    <source>
        <dbReference type="ARBA" id="ARBA00013152"/>
    </source>
</evidence>
<accession>A0A4V3RYX4</accession>
<comment type="subunit">
    <text evidence="4 18">Homodimer.</text>
</comment>
<evidence type="ECO:0000256" key="4">
    <source>
        <dbReference type="ARBA" id="ARBA00011738"/>
    </source>
</evidence>
<dbReference type="InterPro" id="IPR005475">
    <property type="entry name" value="Transketolase-like_Pyr-bd"/>
</dbReference>
<dbReference type="PANTHER" id="PTHR43522">
    <property type="entry name" value="TRANSKETOLASE"/>
    <property type="match status" value="1"/>
</dbReference>
<feature type="binding site" evidence="15">
    <location>
        <position position="436"/>
    </location>
    <ligand>
        <name>thiamine diphosphate</name>
        <dbReference type="ChEBI" id="CHEBI:58937"/>
    </ligand>
</feature>
<comment type="catalytic activity">
    <reaction evidence="11 18">
        <text>D-sedoheptulose 7-phosphate + D-glyceraldehyde 3-phosphate = aldehydo-D-ribose 5-phosphate + D-xylulose 5-phosphate</text>
        <dbReference type="Rhea" id="RHEA:10508"/>
        <dbReference type="ChEBI" id="CHEBI:57483"/>
        <dbReference type="ChEBI" id="CHEBI:57737"/>
        <dbReference type="ChEBI" id="CHEBI:58273"/>
        <dbReference type="ChEBI" id="CHEBI:59776"/>
        <dbReference type="EC" id="2.2.1.1"/>
    </reaction>
</comment>
<evidence type="ECO:0000256" key="15">
    <source>
        <dbReference type="PIRSR" id="PIRSR605478-3"/>
    </source>
</evidence>
<proteinExistence type="inferred from homology"/>
<feature type="binding site" evidence="14">
    <location>
        <position position="472"/>
    </location>
    <ligand>
        <name>substrate</name>
    </ligand>
</feature>
<feature type="binding site" evidence="16">
    <location>
        <position position="189"/>
    </location>
    <ligand>
        <name>Mg(2+)</name>
        <dbReference type="ChEBI" id="CHEBI:18420"/>
    </ligand>
</feature>
<evidence type="ECO:0000256" key="12">
    <source>
        <dbReference type="NCBIfam" id="TIGR00232"/>
    </source>
</evidence>
<dbReference type="FunFam" id="3.40.50.920:FF:000003">
    <property type="entry name" value="Transketolase"/>
    <property type="match status" value="1"/>
</dbReference>
<dbReference type="SMART" id="SM00861">
    <property type="entry name" value="Transket_pyr"/>
    <property type="match status" value="1"/>
</dbReference>
<feature type="domain" description="Transketolase-like pyrimidine-binding" evidence="19">
    <location>
        <begin position="353"/>
        <end position="525"/>
    </location>
</feature>
<feature type="binding site" evidence="15">
    <location>
        <position position="160"/>
    </location>
    <ligand>
        <name>thiamine diphosphate</name>
        <dbReference type="ChEBI" id="CHEBI:58937"/>
    </ligand>
</feature>
<comment type="cofactor">
    <cofactor evidence="2">
        <name>Co(2+)</name>
        <dbReference type="ChEBI" id="CHEBI:48828"/>
    </cofactor>
</comment>
<dbReference type="RefSeq" id="WP_135945192.1">
    <property type="nucleotide sequence ID" value="NZ_BMEI01000003.1"/>
</dbReference>
<dbReference type="EMBL" id="SRXV01000003">
    <property type="protein sequence ID" value="TGY92059.1"/>
    <property type="molecule type" value="Genomic_DNA"/>
</dbReference>
<feature type="binding site" evidence="15">
    <location>
        <position position="72"/>
    </location>
    <ligand>
        <name>thiamine diphosphate</name>
        <dbReference type="ChEBI" id="CHEBI:58937"/>
    </ligand>
</feature>
<comment type="cofactor">
    <cofactor evidence="16">
        <name>Mg(2+)</name>
        <dbReference type="ChEBI" id="CHEBI:18420"/>
    </cofactor>
    <text evidence="16">Binds 1 Mg(2+) ion per subunit. Can also utilize other divalent metal cations, such as Ca(2+), Mn(2+) and Co(2+).</text>
</comment>
<feature type="binding site" evidence="16">
    <location>
        <position position="159"/>
    </location>
    <ligand>
        <name>Mg(2+)</name>
        <dbReference type="ChEBI" id="CHEBI:18420"/>
    </ligand>
</feature>
<gene>
    <name evidence="20" type="primary">tkt</name>
    <name evidence="20" type="ORF">E5162_10340</name>
</gene>
<dbReference type="PROSITE" id="PS00801">
    <property type="entry name" value="TRANSKETOLASE_1"/>
    <property type="match status" value="1"/>
</dbReference>
<evidence type="ECO:0000256" key="8">
    <source>
        <dbReference type="ARBA" id="ARBA00022837"/>
    </source>
</evidence>
<dbReference type="CDD" id="cd07033">
    <property type="entry name" value="TPP_PYR_DXS_TK_like"/>
    <property type="match status" value="1"/>
</dbReference>
<dbReference type="SUPFAM" id="SSF52518">
    <property type="entry name" value="Thiamin diphosphate-binding fold (THDP-binding)"/>
    <property type="match status" value="2"/>
</dbReference>
<feature type="binding site" evidence="14">
    <location>
        <position position="383"/>
    </location>
    <ligand>
        <name>substrate</name>
    </ligand>
</feature>
<evidence type="ECO:0000259" key="19">
    <source>
        <dbReference type="SMART" id="SM00861"/>
    </source>
</evidence>
<evidence type="ECO:0000256" key="10">
    <source>
        <dbReference type="ARBA" id="ARBA00023052"/>
    </source>
</evidence>
<comment type="cofactor">
    <cofactor evidence="15">
        <name>thiamine diphosphate</name>
        <dbReference type="ChEBI" id="CHEBI:58937"/>
    </cofactor>
    <text evidence="15">Binds 1 thiamine pyrophosphate per subunit. During the reaction, the substrate forms a covalent intermediate with the cofactor.</text>
</comment>
<keyword evidence="6 18" id="KW-0808">Transferase</keyword>
<dbReference type="EC" id="2.2.1.1" evidence="5 12"/>
<dbReference type="CDD" id="cd02012">
    <property type="entry name" value="TPP_TK"/>
    <property type="match status" value="1"/>
</dbReference>
<dbReference type="PANTHER" id="PTHR43522:SF2">
    <property type="entry name" value="TRANSKETOLASE 1-RELATED"/>
    <property type="match status" value="1"/>
</dbReference>
<dbReference type="InterPro" id="IPR055152">
    <property type="entry name" value="Transketolase-like_C_2"/>
</dbReference>
<dbReference type="InterPro" id="IPR029061">
    <property type="entry name" value="THDP-binding"/>
</dbReference>
<name>A0A4V3RYX4_9PROT</name>
<feature type="binding site" evidence="14">
    <location>
        <position position="468"/>
    </location>
    <ligand>
        <name>substrate</name>
    </ligand>
</feature>
<dbReference type="Pfam" id="PF02779">
    <property type="entry name" value="Transket_pyr"/>
    <property type="match status" value="1"/>
</dbReference>
<dbReference type="Pfam" id="PF22613">
    <property type="entry name" value="Transketolase_C_1"/>
    <property type="match status" value="1"/>
</dbReference>
<dbReference type="FunFam" id="3.40.50.970:FF:000003">
    <property type="entry name" value="Transketolase"/>
    <property type="match status" value="1"/>
</dbReference>
<comment type="caution">
    <text evidence="20">The sequence shown here is derived from an EMBL/GenBank/DDBJ whole genome shotgun (WGS) entry which is preliminary data.</text>
</comment>
<feature type="site" description="Important for catalytic activity" evidence="17">
    <location>
        <position position="32"/>
    </location>
</feature>
<evidence type="ECO:0000256" key="6">
    <source>
        <dbReference type="ARBA" id="ARBA00022679"/>
    </source>
</evidence>
<comment type="function">
    <text evidence="18">Catalyzes the transfer of a two-carbon ketol group from a ketose donor to an aldose acceptor, via a covalent intermediate with the cofactor thiamine pyrophosphate.</text>
</comment>
<keyword evidence="21" id="KW-1185">Reference proteome</keyword>
<dbReference type="NCBIfam" id="TIGR00232">
    <property type="entry name" value="tktlase_bact"/>
    <property type="match status" value="1"/>
</dbReference>
<feature type="binding site" evidence="16">
    <location>
        <position position="191"/>
    </location>
    <ligand>
        <name>Mg(2+)</name>
        <dbReference type="ChEBI" id="CHEBI:18420"/>
    </ligand>
</feature>
<dbReference type="Gene3D" id="3.40.50.920">
    <property type="match status" value="1"/>
</dbReference>
<dbReference type="PROSITE" id="PS00802">
    <property type="entry name" value="TRANSKETOLASE_2"/>
    <property type="match status" value="1"/>
</dbReference>
<evidence type="ECO:0000256" key="3">
    <source>
        <dbReference type="ARBA" id="ARBA00007131"/>
    </source>
</evidence>
<evidence type="ECO:0000313" key="21">
    <source>
        <dbReference type="Proteomes" id="UP000305451"/>
    </source>
</evidence>
<comment type="cofactor">
    <cofactor evidence="1">
        <name>Ca(2+)</name>
        <dbReference type="ChEBI" id="CHEBI:29108"/>
    </cofactor>
</comment>
<comment type="similarity">
    <text evidence="3 18">Belongs to the transketolase family.</text>
</comment>
<dbReference type="InterPro" id="IPR020826">
    <property type="entry name" value="Transketolase_BS"/>
</dbReference>
<feature type="binding site" evidence="14">
    <location>
        <position position="356"/>
    </location>
    <ligand>
        <name>substrate</name>
    </ligand>
</feature>
<sequence>MTSKLDLATLKPMANAIRALSMDAVQRANSGHPGMPMGMADVATVLWSRHLKFDPADVNWPDRDRFVLSAGHGSMLIYSLLHLAGVKEVTIEDLKNFRQMDSKTAGHPEYGHCPGVETTTGPLGQGISTAVGMALAERLLNARYGDTLVDHRTWVIASDGDLQEGISHEAISLAGHLKLSKLVVFWDDNEISIDGSTGLADSVDHRARFEAAGWTTIAVDGHDMNAVDEAIIKAKVSDKPVLIACRTVIGSGSPNKQGTAATHGAPLGDDEIAATREAIGWSHEPFEIPEEVTTNWRTMCQASAEMRSEWRDRLQVSDEREAFNAQISGKLPDSARDALEAYARQMAEEKPVLASRAASGNTIAAICEAYPGLVGGSADLTGSNLTKAKSQTPVSAEDFSGSYIHYGIREHAMAAAMNGMSLHGGIRPYGGTFLIFSDYCRPAIRLSGLMNQPVVYVFTHDSIGLGEDGPTHQPVEHLSALRAMPNVETFRPCDAVETAEAWACALERTDGPTTLALSRQKLVHARQDDASENLSARGGYVLREPEEGEAQLVLIATGSEVGLALEAYETLAGKGVKARVVSMPCLERFLRQDRKYRESVVPADLPKVAVEAAVRWGWDGLIGPDGGFVGMAGFGASAPAEALYEHFNITAEAVVDEALKRV</sequence>
<dbReference type="GO" id="GO:0046872">
    <property type="term" value="F:metal ion binding"/>
    <property type="evidence" value="ECO:0007669"/>
    <property type="project" value="UniProtKB-KW"/>
</dbReference>
<keyword evidence="7 16" id="KW-0479">Metal-binding</keyword>
<evidence type="ECO:0000256" key="9">
    <source>
        <dbReference type="ARBA" id="ARBA00022842"/>
    </source>
</evidence>
<keyword evidence="8 18" id="KW-0106">Calcium</keyword>
<dbReference type="SUPFAM" id="SSF52922">
    <property type="entry name" value="TK C-terminal domain-like"/>
    <property type="match status" value="1"/>
</dbReference>
<dbReference type="InterPro" id="IPR005478">
    <property type="entry name" value="Transketolase_bac-like"/>
</dbReference>
<evidence type="ECO:0000256" key="1">
    <source>
        <dbReference type="ARBA" id="ARBA00001913"/>
    </source>
</evidence>
<dbReference type="InterPro" id="IPR049557">
    <property type="entry name" value="Transketolase_CS"/>
</dbReference>
<keyword evidence="10 15" id="KW-0786">Thiamine pyrophosphate</keyword>
<dbReference type="Pfam" id="PF00456">
    <property type="entry name" value="Transketolase_N"/>
    <property type="match status" value="1"/>
</dbReference>
<dbReference type="Gene3D" id="3.40.50.970">
    <property type="match status" value="2"/>
</dbReference>
<feature type="binding site" evidence="14">
    <location>
        <position position="263"/>
    </location>
    <ligand>
        <name>substrate</name>
    </ligand>
</feature>
<feature type="active site" description="Proton donor" evidence="13">
    <location>
        <position position="410"/>
    </location>
</feature>
<evidence type="ECO:0000256" key="14">
    <source>
        <dbReference type="PIRSR" id="PIRSR605478-2"/>
    </source>
</evidence>
<evidence type="ECO:0000256" key="11">
    <source>
        <dbReference type="ARBA" id="ARBA00049473"/>
    </source>
</evidence>
<feature type="binding site" evidence="14">
    <location>
        <position position="460"/>
    </location>
    <ligand>
        <name>substrate</name>
    </ligand>
</feature>
<evidence type="ECO:0000256" key="16">
    <source>
        <dbReference type="PIRSR" id="PIRSR605478-4"/>
    </source>
</evidence>
<feature type="binding site" evidence="14">
    <location>
        <position position="32"/>
    </location>
    <ligand>
        <name>substrate</name>
    </ligand>
</feature>
<dbReference type="GO" id="GO:0009052">
    <property type="term" value="P:pentose-phosphate shunt, non-oxidative branch"/>
    <property type="evidence" value="ECO:0007669"/>
    <property type="project" value="UniProtKB-ARBA"/>
</dbReference>
<dbReference type="InterPro" id="IPR033247">
    <property type="entry name" value="Transketolase_fam"/>
</dbReference>
<dbReference type="InterPro" id="IPR005474">
    <property type="entry name" value="Transketolase_N"/>
</dbReference>
<reference evidence="20 21" key="1">
    <citation type="journal article" date="2013" name="Int. J. Syst. Evol. Microbiol.">
        <title>Marinicauda pacifica gen. nov., sp. nov., a prosthecate alphaproteobacterium of the family Hyphomonadaceae isolated from deep seawater.</title>
        <authorList>
            <person name="Zhang X.Y."/>
            <person name="Li G.W."/>
            <person name="Wang C.S."/>
            <person name="Zhang Y.J."/>
            <person name="Xu X.W."/>
            <person name="Li H."/>
            <person name="Liu A."/>
            <person name="Liu C."/>
            <person name="Xie B.B."/>
            <person name="Qin Q.L."/>
            <person name="Xu Z."/>
            <person name="Chen X.L."/>
            <person name="Zhou B.C."/>
            <person name="Zhang Y.Z."/>
        </authorList>
    </citation>
    <scope>NUCLEOTIDE SEQUENCE [LARGE SCALE GENOMIC DNA]</scope>
    <source>
        <strain evidence="20 21">P-1 km-3</strain>
    </source>
</reference>
<keyword evidence="9 16" id="KW-0460">Magnesium</keyword>
<feature type="binding site" evidence="15">
    <location>
        <position position="189"/>
    </location>
    <ligand>
        <name>thiamine diphosphate</name>
        <dbReference type="ChEBI" id="CHEBI:58937"/>
    </ligand>
</feature>
<organism evidence="20 21">
    <name type="scientific">Marinicauda pacifica</name>
    <dbReference type="NCBI Taxonomy" id="1133559"/>
    <lineage>
        <taxon>Bacteria</taxon>
        <taxon>Pseudomonadati</taxon>
        <taxon>Pseudomonadota</taxon>
        <taxon>Alphaproteobacteria</taxon>
        <taxon>Maricaulales</taxon>
        <taxon>Maricaulaceae</taxon>
        <taxon>Marinicauda</taxon>
    </lineage>
</organism>
<dbReference type="GO" id="GO:0005829">
    <property type="term" value="C:cytosol"/>
    <property type="evidence" value="ECO:0007669"/>
    <property type="project" value="TreeGrafter"/>
</dbReference>
<dbReference type="GO" id="GO:0004802">
    <property type="term" value="F:transketolase activity"/>
    <property type="evidence" value="ECO:0007669"/>
    <property type="project" value="UniProtKB-UniRule"/>
</dbReference>
<protein>
    <recommendedName>
        <fullName evidence="5 12">Transketolase</fullName>
        <ecNumber evidence="5 12">2.2.1.1</ecNumber>
    </recommendedName>
</protein>
<evidence type="ECO:0000256" key="13">
    <source>
        <dbReference type="PIRSR" id="PIRSR605478-1"/>
    </source>
</evidence>
<dbReference type="Proteomes" id="UP000305451">
    <property type="component" value="Unassembled WGS sequence"/>
</dbReference>
<evidence type="ECO:0000256" key="2">
    <source>
        <dbReference type="ARBA" id="ARBA00001941"/>
    </source>
</evidence>
<dbReference type="InterPro" id="IPR009014">
    <property type="entry name" value="Transketo_C/PFOR_II"/>
</dbReference>
<feature type="site" description="Important for catalytic activity" evidence="17">
    <location>
        <position position="263"/>
    </location>
</feature>
<evidence type="ECO:0000313" key="20">
    <source>
        <dbReference type="EMBL" id="TGY92059.1"/>
    </source>
</evidence>
<evidence type="ECO:0000256" key="7">
    <source>
        <dbReference type="ARBA" id="ARBA00022723"/>
    </source>
</evidence>
<dbReference type="FunFam" id="3.40.50.970:FF:000004">
    <property type="entry name" value="Transketolase"/>
    <property type="match status" value="1"/>
</dbReference>
<comment type="cofactor">
    <cofactor evidence="18">
        <name>Mg(2+)</name>
        <dbReference type="ChEBI" id="CHEBI:18420"/>
    </cofactor>
    <cofactor evidence="18">
        <name>Ca(2+)</name>
        <dbReference type="ChEBI" id="CHEBI:29108"/>
    </cofactor>
    <cofactor evidence="18">
        <name>Mn(2+)</name>
        <dbReference type="ChEBI" id="CHEBI:29035"/>
    </cofactor>
    <cofactor evidence="18">
        <name>Co(2+)</name>
        <dbReference type="ChEBI" id="CHEBI:48828"/>
    </cofactor>
    <text evidence="18">Binds 1 Mg(2+) ion per subunit. Can also utilize other divalent metal cations, such as Ca(2+), Mn(2+) and Co(2+).</text>
</comment>
<feature type="binding site" evidence="15">
    <location>
        <position position="263"/>
    </location>
    <ligand>
        <name>thiamine diphosphate</name>
        <dbReference type="ChEBI" id="CHEBI:58937"/>
    </ligand>
</feature>
<feature type="binding site" evidence="15">
    <location>
        <begin position="121"/>
        <end position="123"/>
    </location>
    <ligand>
        <name>thiamine diphosphate</name>
        <dbReference type="ChEBI" id="CHEBI:58937"/>
    </ligand>
</feature>
<dbReference type="OrthoDB" id="8732661at2"/>
<feature type="binding site" evidence="14">
    <location>
        <position position="519"/>
    </location>
    <ligand>
        <name>substrate</name>
    </ligand>
</feature>